<dbReference type="RefSeq" id="WP_007697911.1">
    <property type="nucleotide sequence ID" value="NZ_AOIQ01000006.1"/>
</dbReference>
<feature type="transmembrane region" description="Helical" evidence="6">
    <location>
        <begin position="73"/>
        <end position="97"/>
    </location>
</feature>
<dbReference type="AlphaFoldDB" id="M0BU23"/>
<evidence type="ECO:0000256" key="1">
    <source>
        <dbReference type="ARBA" id="ARBA00004651"/>
    </source>
</evidence>
<feature type="transmembrane region" description="Helical" evidence="6">
    <location>
        <begin position="224"/>
        <end position="244"/>
    </location>
</feature>
<dbReference type="PANTHER" id="PTHR30250:SF28">
    <property type="entry name" value="POLYSACCHARIDE BIOSYNTHESIS PROTEIN"/>
    <property type="match status" value="1"/>
</dbReference>
<evidence type="ECO:0000256" key="4">
    <source>
        <dbReference type="ARBA" id="ARBA00022989"/>
    </source>
</evidence>
<feature type="transmembrane region" description="Helical" evidence="6">
    <location>
        <begin position="316"/>
        <end position="335"/>
    </location>
</feature>
<keyword evidence="3 6" id="KW-0812">Transmembrane</keyword>
<proteinExistence type="predicted"/>
<evidence type="ECO:0000313" key="7">
    <source>
        <dbReference type="EMBL" id="ELZ13898.1"/>
    </source>
</evidence>
<dbReference type="OrthoDB" id="112053at2157"/>
<comment type="subcellular location">
    <subcellularLocation>
        <location evidence="1">Cell membrane</location>
        <topology evidence="1">Multi-pass membrane protein</topology>
    </subcellularLocation>
</comment>
<gene>
    <name evidence="7" type="ORF">C479_03596</name>
</gene>
<organism evidence="7 8">
    <name type="scientific">Halovivax asiaticus JCM 14624</name>
    <dbReference type="NCBI Taxonomy" id="1227490"/>
    <lineage>
        <taxon>Archaea</taxon>
        <taxon>Methanobacteriati</taxon>
        <taxon>Methanobacteriota</taxon>
        <taxon>Stenosarchaea group</taxon>
        <taxon>Halobacteria</taxon>
        <taxon>Halobacteriales</taxon>
        <taxon>Natrialbaceae</taxon>
        <taxon>Halovivax</taxon>
    </lineage>
</organism>
<dbReference type="PANTHER" id="PTHR30250">
    <property type="entry name" value="PST FAMILY PREDICTED COLANIC ACID TRANSPORTER"/>
    <property type="match status" value="1"/>
</dbReference>
<keyword evidence="4 6" id="KW-1133">Transmembrane helix</keyword>
<keyword evidence="2" id="KW-1003">Cell membrane</keyword>
<feature type="transmembrane region" description="Helical" evidence="6">
    <location>
        <begin position="7"/>
        <end position="28"/>
    </location>
</feature>
<feature type="transmembrane region" description="Helical" evidence="6">
    <location>
        <begin position="34"/>
        <end position="52"/>
    </location>
</feature>
<name>M0BU23_9EURY</name>
<comment type="caution">
    <text evidence="7">The sequence shown here is derived from an EMBL/GenBank/DDBJ whole genome shotgun (WGS) entry which is preliminary data.</text>
</comment>
<feature type="transmembrane region" description="Helical" evidence="6">
    <location>
        <begin position="407"/>
        <end position="427"/>
    </location>
</feature>
<keyword evidence="8" id="KW-1185">Reference proteome</keyword>
<sequence>MRFGRTAAAYFASQVALSLAGFLATFFIARLLGAAALGTYTVAVAVLFWLKVPTNGITAAINKRVSEGVDRGAYVGGGLGLSIAVAGAISVLVLAFGGYVDRYVGAGVSGLIVVLYIANVLFDGVSASLKGQKKVAHAGGVSVVERVGRLLAQVGVILLGYEVAGLVVGHAISLFVAAMLGLALFDVRPRLPTRDQLASLFDYGRYSWLGSLQSQMFGWMDTTVLAFFVATSLIGIYEVAWTLASTLTLISTAVQQTLFPELSDLGTDDRHERIHHFLNEGLVFTGIFVIPGLVGALILGPRLLRIYRPEFSQGATILVILIAARGVAAFGSQFVSGINALDRPDVAFTINGAFVLTNLSLNVVLIRAFGWYGAAVATALSACLLTVLAYYGLSGLIGRPSIPAREIGLQFVAALAMALVIYGLQTITPSTHYTTVGLVVAGAVTYVALLVGLSPRVRKKAVALVPLSDRFALT</sequence>
<protein>
    <submittedName>
        <fullName evidence="7">Polysaccharide biosynthesis protein</fullName>
    </submittedName>
</protein>
<keyword evidence="5 6" id="KW-0472">Membrane</keyword>
<dbReference type="InterPro" id="IPR050833">
    <property type="entry name" value="Poly_Biosynth_Transport"/>
</dbReference>
<dbReference type="STRING" id="1227490.C479_03596"/>
<reference evidence="7 8" key="1">
    <citation type="journal article" date="2014" name="PLoS Genet.">
        <title>Phylogenetically driven sequencing of extremely halophilic archaea reveals strategies for static and dynamic osmo-response.</title>
        <authorList>
            <person name="Becker E.A."/>
            <person name="Seitzer P.M."/>
            <person name="Tritt A."/>
            <person name="Larsen D."/>
            <person name="Krusor M."/>
            <person name="Yao A.I."/>
            <person name="Wu D."/>
            <person name="Madern D."/>
            <person name="Eisen J.A."/>
            <person name="Darling A.E."/>
            <person name="Facciotti M.T."/>
        </authorList>
    </citation>
    <scope>NUCLEOTIDE SEQUENCE [LARGE SCALE GENOMIC DNA]</scope>
    <source>
        <strain evidence="7 8">JCM 14624</strain>
    </source>
</reference>
<dbReference type="Pfam" id="PF13440">
    <property type="entry name" value="Polysacc_synt_3"/>
    <property type="match status" value="1"/>
</dbReference>
<evidence type="ECO:0000256" key="5">
    <source>
        <dbReference type="ARBA" id="ARBA00023136"/>
    </source>
</evidence>
<evidence type="ECO:0000256" key="3">
    <source>
        <dbReference type="ARBA" id="ARBA00022692"/>
    </source>
</evidence>
<dbReference type="Proteomes" id="UP000011560">
    <property type="component" value="Unassembled WGS sequence"/>
</dbReference>
<feature type="transmembrane region" description="Helical" evidence="6">
    <location>
        <begin position="103"/>
        <end position="122"/>
    </location>
</feature>
<feature type="transmembrane region" description="Helical" evidence="6">
    <location>
        <begin position="282"/>
        <end position="304"/>
    </location>
</feature>
<dbReference type="GO" id="GO:0005886">
    <property type="term" value="C:plasma membrane"/>
    <property type="evidence" value="ECO:0007669"/>
    <property type="project" value="UniProtKB-SubCell"/>
</dbReference>
<evidence type="ECO:0000256" key="2">
    <source>
        <dbReference type="ARBA" id="ARBA00022475"/>
    </source>
</evidence>
<feature type="transmembrane region" description="Helical" evidence="6">
    <location>
        <begin position="369"/>
        <end position="391"/>
    </location>
</feature>
<evidence type="ECO:0000313" key="8">
    <source>
        <dbReference type="Proteomes" id="UP000011560"/>
    </source>
</evidence>
<accession>M0BU23</accession>
<evidence type="ECO:0000256" key="6">
    <source>
        <dbReference type="SAM" id="Phobius"/>
    </source>
</evidence>
<feature type="transmembrane region" description="Helical" evidence="6">
    <location>
        <begin position="167"/>
        <end position="185"/>
    </location>
</feature>
<feature type="transmembrane region" description="Helical" evidence="6">
    <location>
        <begin position="433"/>
        <end position="453"/>
    </location>
</feature>
<dbReference type="EMBL" id="AOIQ01000006">
    <property type="protein sequence ID" value="ELZ13898.1"/>
    <property type="molecule type" value="Genomic_DNA"/>
</dbReference>